<accession>A0A654EFM0</accession>
<dbReference type="AlphaFoldDB" id="A0A654EFM0"/>
<proteinExistence type="predicted"/>
<dbReference type="Proteomes" id="UP000426265">
    <property type="component" value="Unassembled WGS sequence"/>
</dbReference>
<gene>
    <name evidence="2" type="ORF">AN1_LOCUS3581</name>
</gene>
<feature type="signal peptide" evidence="1">
    <location>
        <begin position="1"/>
        <end position="24"/>
    </location>
</feature>
<evidence type="ECO:0000256" key="1">
    <source>
        <dbReference type="SAM" id="SignalP"/>
    </source>
</evidence>
<organism evidence="2 3">
    <name type="scientific">Arabidopsis thaliana</name>
    <name type="common">Mouse-ear cress</name>
    <dbReference type="NCBI Taxonomy" id="3702"/>
    <lineage>
        <taxon>Eukaryota</taxon>
        <taxon>Viridiplantae</taxon>
        <taxon>Streptophyta</taxon>
        <taxon>Embryophyta</taxon>
        <taxon>Tracheophyta</taxon>
        <taxon>Spermatophyta</taxon>
        <taxon>Magnoliopsida</taxon>
        <taxon>eudicotyledons</taxon>
        <taxon>Gunneridae</taxon>
        <taxon>Pentapetalae</taxon>
        <taxon>rosids</taxon>
        <taxon>malvids</taxon>
        <taxon>Brassicales</taxon>
        <taxon>Brassicaceae</taxon>
        <taxon>Camelineae</taxon>
        <taxon>Arabidopsis</taxon>
    </lineage>
</organism>
<evidence type="ECO:0000313" key="3">
    <source>
        <dbReference type="Proteomes" id="UP000426265"/>
    </source>
</evidence>
<keyword evidence="1" id="KW-0732">Signal</keyword>
<protein>
    <recommendedName>
        <fullName evidence="4">Transmembrane protein</fullName>
    </recommendedName>
</protein>
<sequence length="71" mass="8063">MKLELKIVLIMVSTSLSLFNATTSLQNVYKGRKKKTIKYLACKSVDKSQKEKDPIFAKSSKHTYSSSMIDM</sequence>
<reference evidence="2 3" key="1">
    <citation type="submission" date="2019-11" db="EMBL/GenBank/DDBJ databases">
        <authorList>
            <person name="Jiao W.-B."/>
            <person name="Schneeberger K."/>
        </authorList>
    </citation>
    <scope>NUCLEOTIDE SEQUENCE [LARGE SCALE GENOMIC DNA]</scope>
    <source>
        <strain evidence="3">cv. An-1</strain>
    </source>
</reference>
<feature type="chain" id="PRO_5024891336" description="Transmembrane protein" evidence="1">
    <location>
        <begin position="25"/>
        <end position="71"/>
    </location>
</feature>
<evidence type="ECO:0008006" key="4">
    <source>
        <dbReference type="Google" id="ProtNLM"/>
    </source>
</evidence>
<dbReference type="EMBL" id="CACRSJ010000104">
    <property type="protein sequence ID" value="VYS48097.1"/>
    <property type="molecule type" value="Genomic_DNA"/>
</dbReference>
<name>A0A654EFM0_ARATH</name>
<evidence type="ECO:0000313" key="2">
    <source>
        <dbReference type="EMBL" id="VYS48097.1"/>
    </source>
</evidence>